<evidence type="ECO:0000313" key="5">
    <source>
        <dbReference type="Proteomes" id="UP000578030"/>
    </source>
</evidence>
<evidence type="ECO:0000259" key="3">
    <source>
        <dbReference type="Pfam" id="PF04412"/>
    </source>
</evidence>
<name>A0A7W4PNP6_9PROT</name>
<dbReference type="InterPro" id="IPR007506">
    <property type="entry name" value="PMDh-L-like_dom"/>
</dbReference>
<dbReference type="PANTHER" id="PTHR36577:SF3">
    <property type="entry name" value="DUF521 DOMAIN PROTEIN (AFU_ORTHOLOGUE AFUA_6G00490)"/>
    <property type="match status" value="1"/>
</dbReference>
<organism evidence="4 5">
    <name type="scientific">Gluconacetobacter tumulisoli</name>
    <dbReference type="NCBI Taxonomy" id="1286189"/>
    <lineage>
        <taxon>Bacteria</taxon>
        <taxon>Pseudomonadati</taxon>
        <taxon>Pseudomonadota</taxon>
        <taxon>Alphaproteobacteria</taxon>
        <taxon>Acetobacterales</taxon>
        <taxon>Acetobacteraceae</taxon>
        <taxon>Gluconacetobacter</taxon>
    </lineage>
</organism>
<dbReference type="Proteomes" id="UP000578030">
    <property type="component" value="Unassembled WGS sequence"/>
</dbReference>
<accession>A0A7W4PNP6</accession>
<comment type="caution">
    <text evidence="4">The sequence shown here is derived from an EMBL/GenBank/DDBJ whole genome shotgun (WGS) entry which is preliminary data.</text>
</comment>
<keyword evidence="1" id="KW-0408">Iron</keyword>
<dbReference type="Pfam" id="PF04412">
    <property type="entry name" value="AcnX"/>
    <property type="match status" value="1"/>
</dbReference>
<protein>
    <submittedName>
        <fullName evidence="4">DUF521 domain-containing protein</fullName>
    </submittedName>
</protein>
<dbReference type="AlphaFoldDB" id="A0A7W4PNP6"/>
<evidence type="ECO:0000313" key="4">
    <source>
        <dbReference type="EMBL" id="MBB2201086.1"/>
    </source>
</evidence>
<reference evidence="4 5" key="1">
    <citation type="submission" date="2020-04" db="EMBL/GenBank/DDBJ databases">
        <title>Description of novel Gluconacetobacter.</title>
        <authorList>
            <person name="Sombolestani A."/>
        </authorList>
    </citation>
    <scope>NUCLEOTIDE SEQUENCE [LARGE SCALE GENOMIC DNA]</scope>
    <source>
        <strain evidence="4 5">LMG 27802</strain>
    </source>
</reference>
<dbReference type="GO" id="GO:0016829">
    <property type="term" value="F:lyase activity"/>
    <property type="evidence" value="ECO:0007669"/>
    <property type="project" value="UniProtKB-KW"/>
</dbReference>
<feature type="domain" description="Phosphomevalonate dehydratase large subunit-like" evidence="3">
    <location>
        <begin position="4"/>
        <end position="403"/>
    </location>
</feature>
<dbReference type="PANTHER" id="PTHR36577">
    <property type="entry name" value="DUF521 DOMAIN PROTEIN (AFU_ORTHOLOGUE AFUA_6G00490)"/>
    <property type="match status" value="1"/>
</dbReference>
<keyword evidence="5" id="KW-1185">Reference proteome</keyword>
<evidence type="ECO:0000256" key="2">
    <source>
        <dbReference type="ARBA" id="ARBA00023239"/>
    </source>
</evidence>
<proteinExistence type="predicted"/>
<evidence type="ECO:0000256" key="1">
    <source>
        <dbReference type="ARBA" id="ARBA00023004"/>
    </source>
</evidence>
<gene>
    <name evidence="4" type="ORF">HLH28_05740</name>
</gene>
<keyword evidence="2" id="KW-0456">Lyase</keyword>
<dbReference type="RefSeq" id="WP_182955787.1">
    <property type="nucleotide sequence ID" value="NZ_JABEQM010000003.1"/>
</dbReference>
<sequence length="414" mass="43228">MILSLDDDDRALLDGGHGPGAKAAMELLLRYARVVDAESFVPIASAHIDGCLYHGPSGLDFVNRFRALGARVRVPTTMNVAAVDVTQPPLHRGDPALIAEQSDLTAGYVALGCMPTLTCAPYQRIIRPRFGEQVAWAESNAIVFANSVLGARTDRYGDFADLCAALTGRVPRSGLHLDARRIPRLSLHMSTIASAGLPRDLYFATVGYVTGTRAGSLVPVLSGLPADTTEDDLKALGAAAASSGSVALFHATGITPEAPSPNALAALDLPTLRVDATELHAAFARLCPVAPRDPVAAVCLGTPHFSWREFQDLAACIRDAGGPARVPVFVSTAREIAEAVRADAMAASFDAFGVTLVVDTCTYLAPVAPDAPGVILTNSAKWAHYGPGNLGRRAGLLDMARCITSAVAGVVVSS</sequence>
<dbReference type="EMBL" id="JABEQM010000003">
    <property type="protein sequence ID" value="MBB2201086.1"/>
    <property type="molecule type" value="Genomic_DNA"/>
</dbReference>